<dbReference type="PIRSF" id="PIRSF006268">
    <property type="entry name" value="ApbE"/>
    <property type="match status" value="1"/>
</dbReference>
<keyword evidence="14" id="KW-1185">Reference proteome</keyword>
<comment type="cofactor">
    <cofactor evidence="1 12">
        <name>Mg(2+)</name>
        <dbReference type="ChEBI" id="CHEBI:18420"/>
    </cofactor>
</comment>
<comment type="similarity">
    <text evidence="11 12">Belongs to the ApbE family.</text>
</comment>
<dbReference type="EC" id="2.7.1.180" evidence="2 11"/>
<dbReference type="SUPFAM" id="SSF143631">
    <property type="entry name" value="ApbE-like"/>
    <property type="match status" value="1"/>
</dbReference>
<reference evidence="13 14" key="1">
    <citation type="submission" date="2021-10" db="EMBL/GenBank/DDBJ databases">
        <title>Collection of gut derived symbiotic bacterial strains cultured from healthy donors.</title>
        <authorList>
            <person name="Lin H."/>
            <person name="Littmann E."/>
            <person name="Kohout C."/>
            <person name="Pamer E.G."/>
        </authorList>
    </citation>
    <scope>NUCLEOTIDE SEQUENCE [LARGE SCALE GENOMIC DNA]</scope>
    <source>
        <strain evidence="13 14">DFI.1.165</strain>
    </source>
</reference>
<dbReference type="Proteomes" id="UP001299546">
    <property type="component" value="Unassembled WGS sequence"/>
</dbReference>
<evidence type="ECO:0000256" key="10">
    <source>
        <dbReference type="ARBA" id="ARBA00048540"/>
    </source>
</evidence>
<comment type="subcellular location">
    <subcellularLocation>
        <location evidence="12">Cell inner membrane</location>
        <topology evidence="12">Lipid-anchor</topology>
        <orientation evidence="12">Periplasmic side</orientation>
    </subcellularLocation>
</comment>
<comment type="catalytic activity">
    <reaction evidence="10 11 12">
        <text>L-threonyl-[protein] + FAD = FMN-L-threonyl-[protein] + AMP + H(+)</text>
        <dbReference type="Rhea" id="RHEA:36847"/>
        <dbReference type="Rhea" id="RHEA-COMP:11060"/>
        <dbReference type="Rhea" id="RHEA-COMP:11061"/>
        <dbReference type="ChEBI" id="CHEBI:15378"/>
        <dbReference type="ChEBI" id="CHEBI:30013"/>
        <dbReference type="ChEBI" id="CHEBI:57692"/>
        <dbReference type="ChEBI" id="CHEBI:74257"/>
        <dbReference type="ChEBI" id="CHEBI:456215"/>
        <dbReference type="EC" id="2.7.1.180"/>
    </reaction>
</comment>
<dbReference type="EMBL" id="JAJCIS010000001">
    <property type="protein sequence ID" value="MCB7385897.1"/>
    <property type="molecule type" value="Genomic_DNA"/>
</dbReference>
<evidence type="ECO:0000256" key="7">
    <source>
        <dbReference type="ARBA" id="ARBA00022827"/>
    </source>
</evidence>
<comment type="caution">
    <text evidence="13">The sequence shown here is derived from an EMBL/GenBank/DDBJ whole genome shotgun (WGS) entry which is preliminary data.</text>
</comment>
<keyword evidence="6 11" id="KW-0479">Metal-binding</keyword>
<keyword evidence="12" id="KW-0449">Lipoprotein</keyword>
<evidence type="ECO:0000313" key="13">
    <source>
        <dbReference type="EMBL" id="MCB7385897.1"/>
    </source>
</evidence>
<sequence length="325" mass="35026">MKKFRLLGVLLPALLLLSGCSSVSDTPVSRTATFFDTVITIKIYDKDAEDVLNACIEKCKDYESRFSRTLEGSEIYQLNHAGGQAVELSPDTVELINLGLKYCELSEGSFDITVAPLDDVWNFKENAGTVPDPAAIAEAKSHVNYHTVVVNGNQVQLTDPAAQIDLGGVAKGYIADKLKSFMKQQGVTSAIIDLGGNVLAIGGKPGGDSFNIGIQKPFAEQGTPITSVKIKDKSVVSSGIYQRYFKVDDKIYHHILNPATGYPCENNLLGVTIVAGSSADADGLSTTCFILGRKKGMELINKISGVEAVFITDDYKLHYTSGFKK</sequence>
<dbReference type="InterPro" id="IPR003374">
    <property type="entry name" value="ApbE-like_sf"/>
</dbReference>
<feature type="chain" id="PRO_5045005645" description="FAD:protein FMN transferase" evidence="12">
    <location>
        <begin position="24"/>
        <end position="325"/>
    </location>
</feature>
<proteinExistence type="inferred from homology"/>
<keyword evidence="12" id="KW-0472">Membrane</keyword>
<dbReference type="GO" id="GO:0016740">
    <property type="term" value="F:transferase activity"/>
    <property type="evidence" value="ECO:0007669"/>
    <property type="project" value="UniProtKB-KW"/>
</dbReference>
<evidence type="ECO:0000256" key="8">
    <source>
        <dbReference type="ARBA" id="ARBA00022842"/>
    </source>
</evidence>
<keyword evidence="12" id="KW-0997">Cell inner membrane</keyword>
<evidence type="ECO:0000256" key="9">
    <source>
        <dbReference type="ARBA" id="ARBA00031306"/>
    </source>
</evidence>
<protein>
    <recommendedName>
        <fullName evidence="3 11">FAD:protein FMN transferase</fullName>
        <ecNumber evidence="2 11">2.7.1.180</ecNumber>
    </recommendedName>
    <alternativeName>
        <fullName evidence="9 11">Flavin transferase</fullName>
    </alternativeName>
</protein>
<dbReference type="RefSeq" id="WP_066731889.1">
    <property type="nucleotide sequence ID" value="NZ_JAJCIQ010000001.1"/>
</dbReference>
<accession>A0ABS8DBV3</accession>
<evidence type="ECO:0000256" key="6">
    <source>
        <dbReference type="ARBA" id="ARBA00022723"/>
    </source>
</evidence>
<name>A0ABS8DBV3_9FIRM</name>
<evidence type="ECO:0000256" key="11">
    <source>
        <dbReference type="PIRNR" id="PIRNR006268"/>
    </source>
</evidence>
<dbReference type="Gene3D" id="3.10.520.10">
    <property type="entry name" value="ApbE-like domains"/>
    <property type="match status" value="1"/>
</dbReference>
<dbReference type="Pfam" id="PF02424">
    <property type="entry name" value="ApbE"/>
    <property type="match status" value="1"/>
</dbReference>
<keyword evidence="4 11" id="KW-0285">Flavoprotein</keyword>
<gene>
    <name evidence="13" type="ORF">LIZ65_01240</name>
</gene>
<keyword evidence="8 11" id="KW-0460">Magnesium</keyword>
<evidence type="ECO:0000256" key="2">
    <source>
        <dbReference type="ARBA" id="ARBA00011955"/>
    </source>
</evidence>
<evidence type="ECO:0000256" key="4">
    <source>
        <dbReference type="ARBA" id="ARBA00022630"/>
    </source>
</evidence>
<evidence type="ECO:0000256" key="1">
    <source>
        <dbReference type="ARBA" id="ARBA00001946"/>
    </source>
</evidence>
<organism evidence="13 14">
    <name type="scientific">Bariatricus massiliensis</name>
    <dbReference type="NCBI Taxonomy" id="1745713"/>
    <lineage>
        <taxon>Bacteria</taxon>
        <taxon>Bacillati</taxon>
        <taxon>Bacillota</taxon>
        <taxon>Clostridia</taxon>
        <taxon>Lachnospirales</taxon>
        <taxon>Lachnospiraceae</taxon>
        <taxon>Bariatricus</taxon>
    </lineage>
</organism>
<feature type="signal peptide" evidence="12">
    <location>
        <begin position="1"/>
        <end position="23"/>
    </location>
</feature>
<keyword evidence="5 11" id="KW-0808">Transferase</keyword>
<keyword evidence="7 11" id="KW-0274">FAD</keyword>
<dbReference type="PANTHER" id="PTHR30040:SF2">
    <property type="entry name" value="FAD:PROTEIN FMN TRANSFERASE"/>
    <property type="match status" value="1"/>
</dbReference>
<keyword evidence="12" id="KW-0732">Signal</keyword>
<evidence type="ECO:0000256" key="5">
    <source>
        <dbReference type="ARBA" id="ARBA00022679"/>
    </source>
</evidence>
<evidence type="ECO:0000256" key="12">
    <source>
        <dbReference type="RuleBase" id="RU363002"/>
    </source>
</evidence>
<comment type="function">
    <text evidence="12">Flavin transferase that catalyzes the transfer of the FMN moiety of FAD and its covalent binding to the hydroxyl group of a threonine residue in a target flavoprotein.</text>
</comment>
<keyword evidence="12" id="KW-1003">Cell membrane</keyword>
<dbReference type="InterPro" id="IPR024932">
    <property type="entry name" value="ApbE"/>
</dbReference>
<dbReference type="PROSITE" id="PS51257">
    <property type="entry name" value="PROKAR_LIPOPROTEIN"/>
    <property type="match status" value="1"/>
</dbReference>
<dbReference type="PANTHER" id="PTHR30040">
    <property type="entry name" value="THIAMINE BIOSYNTHESIS LIPOPROTEIN APBE"/>
    <property type="match status" value="1"/>
</dbReference>
<evidence type="ECO:0000256" key="3">
    <source>
        <dbReference type="ARBA" id="ARBA00016337"/>
    </source>
</evidence>
<evidence type="ECO:0000313" key="14">
    <source>
        <dbReference type="Proteomes" id="UP001299546"/>
    </source>
</evidence>